<evidence type="ECO:0000256" key="3">
    <source>
        <dbReference type="ARBA" id="ARBA00022842"/>
    </source>
</evidence>
<proteinExistence type="predicted"/>
<organism evidence="6 7">
    <name type="scientific">Taxus chinensis</name>
    <name type="common">Chinese yew</name>
    <name type="synonym">Taxus wallichiana var. chinensis</name>
    <dbReference type="NCBI Taxonomy" id="29808"/>
    <lineage>
        <taxon>Eukaryota</taxon>
        <taxon>Viridiplantae</taxon>
        <taxon>Streptophyta</taxon>
        <taxon>Embryophyta</taxon>
        <taxon>Tracheophyta</taxon>
        <taxon>Spermatophyta</taxon>
        <taxon>Pinopsida</taxon>
        <taxon>Pinidae</taxon>
        <taxon>Conifers II</taxon>
        <taxon>Cupressales</taxon>
        <taxon>Taxaceae</taxon>
        <taxon>Taxus</taxon>
    </lineage>
</organism>
<reference evidence="6 7" key="1">
    <citation type="journal article" date="2021" name="Nat. Plants">
        <title>The Taxus genome provides insights into paclitaxel biosynthesis.</title>
        <authorList>
            <person name="Xiong X."/>
            <person name="Gou J."/>
            <person name="Liao Q."/>
            <person name="Li Y."/>
            <person name="Zhou Q."/>
            <person name="Bi G."/>
            <person name="Li C."/>
            <person name="Du R."/>
            <person name="Wang X."/>
            <person name="Sun T."/>
            <person name="Guo L."/>
            <person name="Liang H."/>
            <person name="Lu P."/>
            <person name="Wu Y."/>
            <person name="Zhang Z."/>
            <person name="Ro D.K."/>
            <person name="Shang Y."/>
            <person name="Huang S."/>
            <person name="Yan J."/>
        </authorList>
    </citation>
    <scope>NUCLEOTIDE SEQUENCE [LARGE SCALE GENOMIC DNA]</scope>
    <source>
        <strain evidence="6">Ta-2019</strain>
    </source>
</reference>
<keyword evidence="2" id="KW-0479">Metal-binding</keyword>
<accession>A0AA38GBC6</accession>
<dbReference type="GO" id="GO:0140326">
    <property type="term" value="F:ATPase-coupled intramembrane lipid transporter activity"/>
    <property type="evidence" value="ECO:0007669"/>
    <property type="project" value="TreeGrafter"/>
</dbReference>
<keyword evidence="7" id="KW-1185">Reference proteome</keyword>
<evidence type="ECO:0000256" key="4">
    <source>
        <dbReference type="SAM" id="Phobius"/>
    </source>
</evidence>
<evidence type="ECO:0000259" key="5">
    <source>
        <dbReference type="Pfam" id="PF16212"/>
    </source>
</evidence>
<evidence type="ECO:0000256" key="2">
    <source>
        <dbReference type="ARBA" id="ARBA00022723"/>
    </source>
</evidence>
<dbReference type="GO" id="GO:0045332">
    <property type="term" value="P:phospholipid translocation"/>
    <property type="evidence" value="ECO:0007669"/>
    <property type="project" value="TreeGrafter"/>
</dbReference>
<dbReference type="InterPro" id="IPR032630">
    <property type="entry name" value="P_typ_ATPase_c"/>
</dbReference>
<sequence length="132" mass="15069">YWTWIHHVAIWGEILIWFIFLLSSGELPIKLSGQLHRLFISILAPTPSFYIIVLMGTVLALLPSFAFMYFSRNFYPEDYQIIQEIERKDRICSFHKSVSIYAGKNSSDLGLELAQPNIVSEAPSGVKNDISS</sequence>
<keyword evidence="4" id="KW-0472">Membrane</keyword>
<feature type="non-terminal residue" evidence="6">
    <location>
        <position position="1"/>
    </location>
</feature>
<comment type="subcellular location">
    <subcellularLocation>
        <location evidence="1">Membrane</location>
        <topology evidence="1">Multi-pass membrane protein</topology>
    </subcellularLocation>
</comment>
<comment type="caution">
    <text evidence="6">The sequence shown here is derived from an EMBL/GenBank/DDBJ whole genome shotgun (WGS) entry which is preliminary data.</text>
</comment>
<feature type="domain" description="P-type ATPase C-terminal" evidence="5">
    <location>
        <begin position="1"/>
        <end position="77"/>
    </location>
</feature>
<dbReference type="PANTHER" id="PTHR24092">
    <property type="entry name" value="PROBABLE PHOSPHOLIPID-TRANSPORTING ATPASE"/>
    <property type="match status" value="1"/>
</dbReference>
<dbReference type="Pfam" id="PF16212">
    <property type="entry name" value="PhoLip_ATPase_C"/>
    <property type="match status" value="1"/>
</dbReference>
<evidence type="ECO:0000313" key="7">
    <source>
        <dbReference type="Proteomes" id="UP000824469"/>
    </source>
</evidence>
<dbReference type="EMBL" id="JAHRHJ020000004">
    <property type="protein sequence ID" value="KAH9318643.1"/>
    <property type="molecule type" value="Genomic_DNA"/>
</dbReference>
<gene>
    <name evidence="6" type="ORF">KI387_020412</name>
</gene>
<evidence type="ECO:0000313" key="6">
    <source>
        <dbReference type="EMBL" id="KAH9318643.1"/>
    </source>
</evidence>
<keyword evidence="4" id="KW-1133">Transmembrane helix</keyword>
<dbReference type="GO" id="GO:0005886">
    <property type="term" value="C:plasma membrane"/>
    <property type="evidence" value="ECO:0007669"/>
    <property type="project" value="TreeGrafter"/>
</dbReference>
<keyword evidence="4" id="KW-0812">Transmembrane</keyword>
<dbReference type="AlphaFoldDB" id="A0AA38GBC6"/>
<feature type="transmembrane region" description="Helical" evidence="4">
    <location>
        <begin position="49"/>
        <end position="70"/>
    </location>
</feature>
<name>A0AA38GBC6_TAXCH</name>
<feature type="non-terminal residue" evidence="6">
    <location>
        <position position="132"/>
    </location>
</feature>
<dbReference type="GO" id="GO:0046872">
    <property type="term" value="F:metal ion binding"/>
    <property type="evidence" value="ECO:0007669"/>
    <property type="project" value="UniProtKB-KW"/>
</dbReference>
<dbReference type="PANTHER" id="PTHR24092:SF150">
    <property type="entry name" value="PHOSPHOLIPID-TRANSPORTING ATPASE"/>
    <property type="match status" value="1"/>
</dbReference>
<keyword evidence="3" id="KW-0460">Magnesium</keyword>
<feature type="transmembrane region" description="Helical" evidence="4">
    <location>
        <begin position="7"/>
        <end position="29"/>
    </location>
</feature>
<dbReference type="Proteomes" id="UP000824469">
    <property type="component" value="Unassembled WGS sequence"/>
</dbReference>
<evidence type="ECO:0000256" key="1">
    <source>
        <dbReference type="ARBA" id="ARBA00004141"/>
    </source>
</evidence>
<protein>
    <recommendedName>
        <fullName evidence="5">P-type ATPase C-terminal domain-containing protein</fullName>
    </recommendedName>
</protein>